<evidence type="ECO:0000313" key="4">
    <source>
        <dbReference type="Proteomes" id="UP001597357"/>
    </source>
</evidence>
<reference evidence="4" key="1">
    <citation type="journal article" date="2019" name="Int. J. Syst. Evol. Microbiol.">
        <title>The Global Catalogue of Microorganisms (GCM) 10K type strain sequencing project: providing services to taxonomists for standard genome sequencing and annotation.</title>
        <authorList>
            <consortium name="The Broad Institute Genomics Platform"/>
            <consortium name="The Broad Institute Genome Sequencing Center for Infectious Disease"/>
            <person name="Wu L."/>
            <person name="Ma J."/>
        </authorList>
    </citation>
    <scope>NUCLEOTIDE SEQUENCE [LARGE SCALE GENOMIC DNA]</scope>
    <source>
        <strain evidence="4">KCTC 42255</strain>
    </source>
</reference>
<accession>A0ABW5SFD9</accession>
<evidence type="ECO:0000313" key="3">
    <source>
        <dbReference type="EMBL" id="MFD2698228.1"/>
    </source>
</evidence>
<dbReference type="InterPro" id="IPR006660">
    <property type="entry name" value="Arsenate_reductase-like"/>
</dbReference>
<dbReference type="PROSITE" id="PS51353">
    <property type="entry name" value="ARSC"/>
    <property type="match status" value="1"/>
</dbReference>
<dbReference type="SUPFAM" id="SSF52833">
    <property type="entry name" value="Thioredoxin-like"/>
    <property type="match status" value="1"/>
</dbReference>
<organism evidence="3 4">
    <name type="scientific">Mesonia sediminis</name>
    <dbReference type="NCBI Taxonomy" id="1703946"/>
    <lineage>
        <taxon>Bacteria</taxon>
        <taxon>Pseudomonadati</taxon>
        <taxon>Bacteroidota</taxon>
        <taxon>Flavobacteriia</taxon>
        <taxon>Flavobacteriales</taxon>
        <taxon>Flavobacteriaceae</taxon>
        <taxon>Mesonia</taxon>
    </lineage>
</organism>
<dbReference type="InterPro" id="IPR036249">
    <property type="entry name" value="Thioredoxin-like_sf"/>
</dbReference>
<proteinExistence type="inferred from homology"/>
<comment type="similarity">
    <text evidence="1 2">Belongs to the ArsC family.</text>
</comment>
<dbReference type="Gene3D" id="3.40.30.10">
    <property type="entry name" value="Glutaredoxin"/>
    <property type="match status" value="1"/>
</dbReference>
<keyword evidence="4" id="KW-1185">Reference proteome</keyword>
<dbReference type="Pfam" id="PF03960">
    <property type="entry name" value="ArsC"/>
    <property type="match status" value="1"/>
</dbReference>
<comment type="caution">
    <text evidence="3">The sequence shown here is derived from an EMBL/GenBank/DDBJ whole genome shotgun (WGS) entry which is preliminary data.</text>
</comment>
<dbReference type="Proteomes" id="UP001597357">
    <property type="component" value="Unassembled WGS sequence"/>
</dbReference>
<sequence length="115" mass="13578">MKKVFYLSSCSTCKRILKELDLPSEFVLQDIKKQPLDKEDLDVLYQSTKSYEKLFNKRAQLYKSRELKNKQLTEADYAELLLEHYTFLKRPVFIINDDIFVGNHKNTIAQVKATL</sequence>
<protein>
    <submittedName>
        <fullName evidence="3">Arsenate reductase family protein</fullName>
    </submittedName>
</protein>
<dbReference type="PANTHER" id="PTHR30041:SF8">
    <property type="entry name" value="PROTEIN YFFB"/>
    <property type="match status" value="1"/>
</dbReference>
<dbReference type="EMBL" id="JBHULZ010000041">
    <property type="protein sequence ID" value="MFD2698228.1"/>
    <property type="molecule type" value="Genomic_DNA"/>
</dbReference>
<gene>
    <name evidence="3" type="ORF">ACFSQ0_09515</name>
</gene>
<dbReference type="PANTHER" id="PTHR30041">
    <property type="entry name" value="ARSENATE REDUCTASE"/>
    <property type="match status" value="1"/>
</dbReference>
<evidence type="ECO:0000256" key="1">
    <source>
        <dbReference type="ARBA" id="ARBA00007198"/>
    </source>
</evidence>
<dbReference type="RefSeq" id="WP_379047451.1">
    <property type="nucleotide sequence ID" value="NZ_JBHULZ010000041.1"/>
</dbReference>
<evidence type="ECO:0000256" key="2">
    <source>
        <dbReference type="PROSITE-ProRule" id="PRU01282"/>
    </source>
</evidence>
<name>A0ABW5SFD9_9FLAO</name>